<keyword evidence="2" id="KW-1185">Reference proteome</keyword>
<evidence type="ECO:0000313" key="1">
    <source>
        <dbReference type="EMBL" id="KAK5058706.1"/>
    </source>
</evidence>
<dbReference type="InterPro" id="IPR051599">
    <property type="entry name" value="Cell_Envelope_Assoc"/>
</dbReference>
<evidence type="ECO:0000313" key="2">
    <source>
        <dbReference type="Proteomes" id="UP001358417"/>
    </source>
</evidence>
<dbReference type="InterPro" id="IPR014729">
    <property type="entry name" value="Rossmann-like_a/b/a_fold"/>
</dbReference>
<proteinExistence type="predicted"/>
<dbReference type="RefSeq" id="XP_064709229.1">
    <property type="nucleotide sequence ID" value="XM_064854503.1"/>
</dbReference>
<gene>
    <name evidence="1" type="ORF">LTR84_010970</name>
</gene>
<dbReference type="GeneID" id="89979124"/>
<comment type="caution">
    <text evidence="1">The sequence shown here is derived from an EMBL/GenBank/DDBJ whole genome shotgun (WGS) entry which is preliminary data.</text>
</comment>
<accession>A0AAV9NLK9</accession>
<protein>
    <recommendedName>
        <fullName evidence="3">DUF218 domain-containing protein</fullName>
    </recommendedName>
</protein>
<organism evidence="1 2">
    <name type="scientific">Exophiala bonariae</name>
    <dbReference type="NCBI Taxonomy" id="1690606"/>
    <lineage>
        <taxon>Eukaryota</taxon>
        <taxon>Fungi</taxon>
        <taxon>Dikarya</taxon>
        <taxon>Ascomycota</taxon>
        <taxon>Pezizomycotina</taxon>
        <taxon>Eurotiomycetes</taxon>
        <taxon>Chaetothyriomycetidae</taxon>
        <taxon>Chaetothyriales</taxon>
        <taxon>Herpotrichiellaceae</taxon>
        <taxon>Exophiala</taxon>
    </lineage>
</organism>
<sequence>MCSTPDVQIWTESNVSDVDEISKFLACSEISSLNSGPSVDVLVLCGNAILPIAEGVFSAIESRPDIAKTLVICGGVGHSTSFLYEAVRKSKYSAILPEINGLPEARVLERIMVDFFPRLDALVKSNAVKLIIEDKSTNCGANAMETRRVLDGENISPRSLIVVQDPTMSLRTVAAFKHTYGDYSKPPVFFGCPIFVPMLSLEHSTKHAVLSVSGLSASDLWESSRFLDLLMGEIPRLRDDEFGYGPKGKNYISHVDVPDHVENAWARLKRVLQPSR</sequence>
<name>A0AAV9NLK9_9EURO</name>
<dbReference type="PANTHER" id="PTHR30336">
    <property type="entry name" value="INNER MEMBRANE PROTEIN, PROBABLE PERMEASE"/>
    <property type="match status" value="1"/>
</dbReference>
<dbReference type="PANTHER" id="PTHR30336:SF20">
    <property type="entry name" value="DUF218 DOMAIN-CONTAINING PROTEIN"/>
    <property type="match status" value="1"/>
</dbReference>
<evidence type="ECO:0008006" key="3">
    <source>
        <dbReference type="Google" id="ProtNLM"/>
    </source>
</evidence>
<reference evidence="1 2" key="1">
    <citation type="submission" date="2023-08" db="EMBL/GenBank/DDBJ databases">
        <title>Black Yeasts Isolated from many extreme environments.</title>
        <authorList>
            <person name="Coleine C."/>
            <person name="Stajich J.E."/>
            <person name="Selbmann L."/>
        </authorList>
    </citation>
    <scope>NUCLEOTIDE SEQUENCE [LARGE SCALE GENOMIC DNA]</scope>
    <source>
        <strain evidence="1 2">CCFEE 5792</strain>
    </source>
</reference>
<dbReference type="GO" id="GO:0005886">
    <property type="term" value="C:plasma membrane"/>
    <property type="evidence" value="ECO:0007669"/>
    <property type="project" value="TreeGrafter"/>
</dbReference>
<dbReference type="AlphaFoldDB" id="A0AAV9NLK9"/>
<dbReference type="EMBL" id="JAVRRD010000005">
    <property type="protein sequence ID" value="KAK5058706.1"/>
    <property type="molecule type" value="Genomic_DNA"/>
</dbReference>
<dbReference type="Proteomes" id="UP001358417">
    <property type="component" value="Unassembled WGS sequence"/>
</dbReference>
<dbReference type="Gene3D" id="3.40.50.620">
    <property type="entry name" value="HUPs"/>
    <property type="match status" value="1"/>
</dbReference>
<dbReference type="Gene3D" id="1.10.3620.10">
    <property type="entry name" value="YdcF like domain"/>
    <property type="match status" value="1"/>
</dbReference>